<feature type="transmembrane region" description="Helical" evidence="7">
    <location>
        <begin position="89"/>
        <end position="114"/>
    </location>
</feature>
<feature type="transmembrane region" description="Helical" evidence="7">
    <location>
        <begin position="893"/>
        <end position="911"/>
    </location>
</feature>
<dbReference type="GO" id="GO:0016567">
    <property type="term" value="P:protein ubiquitination"/>
    <property type="evidence" value="ECO:0007669"/>
    <property type="project" value="TreeGrafter"/>
</dbReference>
<reference evidence="8" key="1">
    <citation type="journal article" date="2021" name="Proc. Natl. Acad. Sci. U.S.A.">
        <title>Three genomes in the algal genus Volvox reveal the fate of a haploid sex-determining region after a transition to homothallism.</title>
        <authorList>
            <person name="Yamamoto K."/>
            <person name="Hamaji T."/>
            <person name="Kawai-Toyooka H."/>
            <person name="Matsuzaki R."/>
            <person name="Takahashi F."/>
            <person name="Nishimura Y."/>
            <person name="Kawachi M."/>
            <person name="Noguchi H."/>
            <person name="Minakuchi Y."/>
            <person name="Umen J.G."/>
            <person name="Toyoda A."/>
            <person name="Nozaki H."/>
        </authorList>
    </citation>
    <scope>NUCLEOTIDE SEQUENCE</scope>
    <source>
        <strain evidence="8">NIES-3780</strain>
    </source>
</reference>
<proteinExistence type="inferred from homology"/>
<evidence type="ECO:0000256" key="1">
    <source>
        <dbReference type="ARBA" id="ARBA00004141"/>
    </source>
</evidence>
<dbReference type="AlphaFoldDB" id="A0A8J4BFI5"/>
<feature type="region of interest" description="Disordered" evidence="6">
    <location>
        <begin position="250"/>
        <end position="272"/>
    </location>
</feature>
<keyword evidence="5 7" id="KW-0472">Membrane</keyword>
<sequence length="987" mass="98768">MLEELNDNSPFVANGRTLVSLGIVVLVGAVASSSGVGGGAIFIPLLNVLVGFNLKSSTSLSQACITCGAAAALLANLMHHHPSDPRVPLVDFTLVAILTPILLMGVGIGVMLNVMLPSELLLGLLLLLLALLIGQSVNKGRALWLQENALRSRHQHHELRPGQEPAAANLERSSPGHHSYEQRRRRRRFPAGGGGGVAGDDEDELREPLLDDGGGDVSTSSPPLPPLLLSPQRCLTPAPTATWNLNELEEASDTGSENVGAGAGTSGGAGGEGAVPAVAVAMRSDDVVRGVNDAAVVAVEHQMAAAGVGFHGMEHVDCDIGGSGVTRAVATVAIVNGAPAGPEDLIDNAGSLGAGGVAEGRLNANSISLATAIGGGDDAGAPVGVTSPLSLPWQQHQLPRGSSMARGPTAVYKSPFLRQSAPRGAAVTDISAATAAACTPTTPATAVEPHIVTVRASKPPADSSTAPDTSLIQPRPVVAAAPLSPDAVAAFAEALAAALAADAAASPGTTWSSTSWLAAAATSLFALAAPPWRAFNELGVVYDDHDEVHVYNIHNINPQEQYDIHSPCCPEHDCEAGKATEAGDGAASTSTHQPLLSIVVDDVGGADEALGGTAGGSGIPQDSQLPHRRLKGLPGLQLGGSGRRSLHSARPHAACCGVAAAAVAATTSGRRSLGEGRTPATVAAAVVLLGKEEAGGGSGGGSAAAAAAPAAGLPLVVSSLDTPERREGSRPGVGGSPTEEDAAPPPPPPPSRLQDPSYCNSLHNGANGAAVLPVPEQEVGPQEERRASVEAADEPAVQQQQQQPVFEGGSLHLTSRPHVTSGSDGGVEVPGNGSTAATSVTVGVGVVGVVRVISVTSPAVAASLPGPQLRDHGLKPATEGGLFAGQMAALRHIPLAPVVALAVAWGVYFGLQFLRSRVPRCSPLWWALVGGQALGMAGLSLGALLVAATPAAASPTTSASVAASTTLPKSAGAAAIAAASLSSSKSP</sequence>
<feature type="transmembrane region" description="Helical" evidence="7">
    <location>
        <begin position="923"/>
        <end position="948"/>
    </location>
</feature>
<evidence type="ECO:0000313" key="9">
    <source>
        <dbReference type="Proteomes" id="UP000747399"/>
    </source>
</evidence>
<accession>A0A8J4BFI5</accession>
<dbReference type="GO" id="GO:0031464">
    <property type="term" value="C:Cul4A-RING E3 ubiquitin ligase complex"/>
    <property type="evidence" value="ECO:0007669"/>
    <property type="project" value="TreeGrafter"/>
</dbReference>
<dbReference type="Proteomes" id="UP000747399">
    <property type="component" value="Unassembled WGS sequence"/>
</dbReference>
<feature type="non-terminal residue" evidence="8">
    <location>
        <position position="987"/>
    </location>
</feature>
<evidence type="ECO:0000256" key="6">
    <source>
        <dbReference type="SAM" id="MobiDB-lite"/>
    </source>
</evidence>
<evidence type="ECO:0000313" key="8">
    <source>
        <dbReference type="EMBL" id="GIL61015.1"/>
    </source>
</evidence>
<organism evidence="8 9">
    <name type="scientific">Volvox africanus</name>
    <dbReference type="NCBI Taxonomy" id="51714"/>
    <lineage>
        <taxon>Eukaryota</taxon>
        <taxon>Viridiplantae</taxon>
        <taxon>Chlorophyta</taxon>
        <taxon>core chlorophytes</taxon>
        <taxon>Chlorophyceae</taxon>
        <taxon>CS clade</taxon>
        <taxon>Chlamydomonadales</taxon>
        <taxon>Volvocaceae</taxon>
        <taxon>Volvox</taxon>
    </lineage>
</organism>
<keyword evidence="4 7" id="KW-1133">Transmembrane helix</keyword>
<keyword evidence="3 7" id="KW-0812">Transmembrane</keyword>
<dbReference type="InterPro" id="IPR002781">
    <property type="entry name" value="TM_pro_TauE-like"/>
</dbReference>
<dbReference type="EMBL" id="BNCO01000043">
    <property type="protein sequence ID" value="GIL61015.1"/>
    <property type="molecule type" value="Genomic_DNA"/>
</dbReference>
<feature type="region of interest" description="Disordered" evidence="6">
    <location>
        <begin position="719"/>
        <end position="802"/>
    </location>
</feature>
<name>A0A8J4BFI5_9CHLO</name>
<dbReference type="PANTHER" id="PTHR14255">
    <property type="entry name" value="CEREBLON"/>
    <property type="match status" value="1"/>
</dbReference>
<feature type="transmembrane region" description="Helical" evidence="7">
    <location>
        <begin position="21"/>
        <end position="46"/>
    </location>
</feature>
<dbReference type="PANTHER" id="PTHR14255:SF3">
    <property type="entry name" value="SULFITE EXPORTER TAUE_SAFE FAMILY PROTEIN 5-RELATED"/>
    <property type="match status" value="1"/>
</dbReference>
<dbReference type="GO" id="GO:0016020">
    <property type="term" value="C:membrane"/>
    <property type="evidence" value="ECO:0007669"/>
    <property type="project" value="UniProtKB-SubCell"/>
</dbReference>
<feature type="region of interest" description="Disordered" evidence="6">
    <location>
        <begin position="155"/>
        <end position="229"/>
    </location>
</feature>
<comment type="subcellular location">
    <subcellularLocation>
        <location evidence="1">Membrane</location>
        <topology evidence="1">Multi-pass membrane protein</topology>
    </subcellularLocation>
</comment>
<gene>
    <name evidence="8" type="ORF">Vafri_15437</name>
</gene>
<feature type="compositionally biased region" description="Gly residues" evidence="6">
    <location>
        <begin position="261"/>
        <end position="272"/>
    </location>
</feature>
<evidence type="ECO:0000256" key="2">
    <source>
        <dbReference type="ARBA" id="ARBA00009142"/>
    </source>
</evidence>
<evidence type="ECO:0000256" key="3">
    <source>
        <dbReference type="ARBA" id="ARBA00022692"/>
    </source>
</evidence>
<dbReference type="Pfam" id="PF01925">
    <property type="entry name" value="TauE"/>
    <property type="match status" value="1"/>
</dbReference>
<keyword evidence="9" id="KW-1185">Reference proteome</keyword>
<protein>
    <submittedName>
        <fullName evidence="8">Uncharacterized protein</fullName>
    </submittedName>
</protein>
<comment type="caution">
    <text evidence="8">The sequence shown here is derived from an EMBL/GenBank/DDBJ whole genome shotgun (WGS) entry which is preliminary data.</text>
</comment>
<feature type="region of interest" description="Disordered" evidence="6">
    <location>
        <begin position="609"/>
        <end position="645"/>
    </location>
</feature>
<comment type="similarity">
    <text evidence="2">Belongs to the 4-toluene sulfonate uptake permease (TSUP) (TC 2.A.102) family.</text>
</comment>
<evidence type="ECO:0000256" key="5">
    <source>
        <dbReference type="ARBA" id="ARBA00023136"/>
    </source>
</evidence>
<evidence type="ECO:0000256" key="7">
    <source>
        <dbReference type="SAM" id="Phobius"/>
    </source>
</evidence>
<evidence type="ECO:0000256" key="4">
    <source>
        <dbReference type="ARBA" id="ARBA00022989"/>
    </source>
</evidence>
<feature type="transmembrane region" description="Helical" evidence="7">
    <location>
        <begin position="120"/>
        <end position="137"/>
    </location>
</feature>